<dbReference type="InterPro" id="IPR004240">
    <property type="entry name" value="EMP70"/>
</dbReference>
<feature type="transmembrane region" description="Helical" evidence="9">
    <location>
        <begin position="521"/>
        <end position="545"/>
    </location>
</feature>
<comment type="caution">
    <text evidence="11">The sequence shown here is derived from an EMBL/GenBank/DDBJ whole genome shotgun (WGS) entry which is preliminary data.</text>
</comment>
<evidence type="ECO:0000256" key="2">
    <source>
        <dbReference type="ARBA" id="ARBA00004555"/>
    </source>
</evidence>
<keyword evidence="8 9" id="KW-0472">Membrane</keyword>
<evidence type="ECO:0000256" key="10">
    <source>
        <dbReference type="SAM" id="MobiDB-lite"/>
    </source>
</evidence>
<feature type="transmembrane region" description="Helical" evidence="9">
    <location>
        <begin position="484"/>
        <end position="509"/>
    </location>
</feature>
<feature type="chain" id="PRO_5017854708" description="Transmembrane 9 superfamily member" evidence="9">
    <location>
        <begin position="26"/>
        <end position="790"/>
    </location>
</feature>
<evidence type="ECO:0000313" key="12">
    <source>
        <dbReference type="Proteomes" id="UP000270230"/>
    </source>
</evidence>
<keyword evidence="7" id="KW-0333">Golgi apparatus</keyword>
<feature type="transmembrane region" description="Helical" evidence="9">
    <location>
        <begin position="557"/>
        <end position="580"/>
    </location>
</feature>
<dbReference type="VEuPathDB" id="FungiDB:BTJ68_05638"/>
<feature type="transmembrane region" description="Helical" evidence="9">
    <location>
        <begin position="751"/>
        <end position="780"/>
    </location>
</feature>
<comment type="similarity">
    <text evidence="3 9">Belongs to the nonaspanin (TM9SF) (TC 9.A.2) family.</text>
</comment>
<keyword evidence="4 9" id="KW-0812">Transmembrane</keyword>
<gene>
    <name evidence="11" type="ORF">D0865_02761</name>
</gene>
<evidence type="ECO:0000256" key="1">
    <source>
        <dbReference type="ARBA" id="ARBA00004141"/>
    </source>
</evidence>
<feature type="transmembrane region" description="Helical" evidence="9">
    <location>
        <begin position="308"/>
        <end position="331"/>
    </location>
</feature>
<keyword evidence="5 9" id="KW-0732">Signal</keyword>
<feature type="region of interest" description="Disordered" evidence="10">
    <location>
        <begin position="357"/>
        <end position="389"/>
    </location>
</feature>
<name>A0A3M7D1M5_HORWE</name>
<dbReference type="AlphaFoldDB" id="A0A3M7D1M5"/>
<feature type="transmembrane region" description="Helical" evidence="9">
    <location>
        <begin position="451"/>
        <end position="478"/>
    </location>
</feature>
<dbReference type="GO" id="GO:0016020">
    <property type="term" value="C:membrane"/>
    <property type="evidence" value="ECO:0007669"/>
    <property type="project" value="UniProtKB-SubCell"/>
</dbReference>
<evidence type="ECO:0000256" key="7">
    <source>
        <dbReference type="ARBA" id="ARBA00023034"/>
    </source>
</evidence>
<accession>A0A3M7D1M5</accession>
<evidence type="ECO:0000256" key="6">
    <source>
        <dbReference type="ARBA" id="ARBA00022989"/>
    </source>
</evidence>
<evidence type="ECO:0000256" key="5">
    <source>
        <dbReference type="ARBA" id="ARBA00022729"/>
    </source>
</evidence>
<dbReference type="Proteomes" id="UP000270230">
    <property type="component" value="Unassembled WGS sequence"/>
</dbReference>
<proteinExistence type="inferred from homology"/>
<feature type="transmembrane region" description="Helical" evidence="9">
    <location>
        <begin position="678"/>
        <end position="708"/>
    </location>
</feature>
<dbReference type="EMBL" id="QWIN01000140">
    <property type="protein sequence ID" value="RMY58164.1"/>
    <property type="molecule type" value="Genomic_DNA"/>
</dbReference>
<evidence type="ECO:0000313" key="11">
    <source>
        <dbReference type="EMBL" id="RMY58164.1"/>
    </source>
</evidence>
<evidence type="ECO:0000256" key="9">
    <source>
        <dbReference type="RuleBase" id="RU363079"/>
    </source>
</evidence>
<dbReference type="OrthoDB" id="1666796at2759"/>
<dbReference type="PANTHER" id="PTHR10766">
    <property type="entry name" value="TRANSMEMBRANE 9 SUPERFAMILY PROTEIN"/>
    <property type="match status" value="1"/>
</dbReference>
<evidence type="ECO:0000256" key="3">
    <source>
        <dbReference type="ARBA" id="ARBA00005227"/>
    </source>
</evidence>
<feature type="transmembrane region" description="Helical" evidence="9">
    <location>
        <begin position="720"/>
        <end position="739"/>
    </location>
</feature>
<dbReference type="GO" id="GO:0072657">
    <property type="term" value="P:protein localization to membrane"/>
    <property type="evidence" value="ECO:0007669"/>
    <property type="project" value="TreeGrafter"/>
</dbReference>
<comment type="subcellular location">
    <subcellularLocation>
        <location evidence="2">Golgi apparatus</location>
    </subcellularLocation>
    <subcellularLocation>
        <location evidence="1">Membrane</location>
        <topology evidence="1">Multi-pass membrane protein</topology>
    </subcellularLocation>
</comment>
<protein>
    <recommendedName>
        <fullName evidence="9">Transmembrane 9 superfamily member</fullName>
    </recommendedName>
</protein>
<organism evidence="11 12">
    <name type="scientific">Hortaea werneckii</name>
    <name type="common">Black yeast</name>
    <name type="synonym">Cladosporium werneckii</name>
    <dbReference type="NCBI Taxonomy" id="91943"/>
    <lineage>
        <taxon>Eukaryota</taxon>
        <taxon>Fungi</taxon>
        <taxon>Dikarya</taxon>
        <taxon>Ascomycota</taxon>
        <taxon>Pezizomycotina</taxon>
        <taxon>Dothideomycetes</taxon>
        <taxon>Dothideomycetidae</taxon>
        <taxon>Mycosphaerellales</taxon>
        <taxon>Teratosphaeriaceae</taxon>
        <taxon>Hortaea</taxon>
    </lineage>
</organism>
<sequence length="790" mass="85980">MAADFRIMRASCWTVALLCLQLANAFYIPGWSIKSYSDGEPIPLMVNKVYSDNTQIQYAFAELPFVCPPSGRSRPGTGLISGSNVALNLGEILRGDRIVVSDYELQMGQDDEAHYLCSQKVDRAGLKKAIEVVKQGYVAEWIVDNLPGATSFVTVDKSRKYYAAGFKMGYEEPSPTTGQPRYFLNNHVTLVIRYHRAPGKAGQQGKKVIVGFEVYAKSLSAENRDHSGLPPDLHDVSHGLELTMARNMTNATSYDSSSYQSSEYDDGAPDATLTIPYSYSVYFREEEKIEWANRWDLFFVNQEESQKVHWLAIVNSIVISGLLTAVVAVILTRTVKGDIRGYLDGGSLEDGAGLLKAGGGGGGGGGKKRGMVSGLRAPRKVSGEKSSTTGGLLEQVEIVPGSGAVTPTTAAEDLASSDDDLPPSSSSPLDDISGWKLLHADVFRPPPSAHLLAPLIGSGVQLVTMALALLLLSCLGILNPSYRGGFLTTAFVCFLLASVTSGYFSARLYRTFGGMRWRYNAMVTATLFPGLMFATVFVLNLFVWARASSTAIPLGTLVVLLACWLFVQVPLVYLGAWVGFDEEGSASSSSSSSSSSGRKSLLPNALRIGRGPYTHPLPVAAAPSHHHPSPRPLPPTSRQPWFARPVPAALVAGLIPFAVIFIELLFVFRSLWQDKSGYYYVFGFLAVVSLVLVGVVMEVSVIGVYGLLCCENYNWWWHSFLLGASSALWIFAYCLYYAANHLHLVGWTSSLLFFAYSFLACAVYALLMGTVGFLTAYAFVRRIYWAIKVD</sequence>
<dbReference type="GO" id="GO:0005794">
    <property type="term" value="C:Golgi apparatus"/>
    <property type="evidence" value="ECO:0007669"/>
    <property type="project" value="UniProtKB-SubCell"/>
</dbReference>
<dbReference type="PANTHER" id="PTHR10766:SF55">
    <property type="entry name" value="TRANSMEMBRANE 9 SUPERFAMILY MEMBER 4"/>
    <property type="match status" value="1"/>
</dbReference>
<evidence type="ECO:0000256" key="8">
    <source>
        <dbReference type="ARBA" id="ARBA00023136"/>
    </source>
</evidence>
<reference evidence="11 12" key="1">
    <citation type="journal article" date="2018" name="BMC Genomics">
        <title>Genomic evidence for intraspecific hybridization in a clonal and extremely halotolerant yeast.</title>
        <authorList>
            <person name="Gostincar C."/>
            <person name="Stajich J.E."/>
            <person name="Zupancic J."/>
            <person name="Zalar P."/>
            <person name="Gunde-Cimerman N."/>
        </authorList>
    </citation>
    <scope>NUCLEOTIDE SEQUENCE [LARGE SCALE GENOMIC DNA]</scope>
    <source>
        <strain evidence="11 12">EXF-151</strain>
    </source>
</reference>
<evidence type="ECO:0000256" key="4">
    <source>
        <dbReference type="ARBA" id="ARBA00022692"/>
    </source>
</evidence>
<feature type="transmembrane region" description="Helical" evidence="9">
    <location>
        <begin position="648"/>
        <end position="672"/>
    </location>
</feature>
<feature type="signal peptide" evidence="9">
    <location>
        <begin position="1"/>
        <end position="25"/>
    </location>
</feature>
<dbReference type="Pfam" id="PF02990">
    <property type="entry name" value="EMP70"/>
    <property type="match status" value="1"/>
</dbReference>
<keyword evidence="6 9" id="KW-1133">Transmembrane helix</keyword>